<dbReference type="Ensembl" id="ENSCABT00000028853.1">
    <property type="protein sequence ID" value="ENSCABP00000026344.1"/>
    <property type="gene ID" value="ENSCABG00000019356.1"/>
</dbReference>
<accession>A0A8C0J412</accession>
<dbReference type="PANTHER" id="PTHR16435">
    <property type="entry name" value="SPERMATOGENESIS-ASSOCIATED PROTEIN 6 SPATA6"/>
    <property type="match status" value="1"/>
</dbReference>
<reference evidence="2" key="1">
    <citation type="submission" date="2025-08" db="UniProtKB">
        <authorList>
            <consortium name="Ensembl"/>
        </authorList>
    </citation>
    <scope>IDENTIFICATION</scope>
</reference>
<evidence type="ECO:0000256" key="1">
    <source>
        <dbReference type="SAM" id="MobiDB-lite"/>
    </source>
</evidence>
<keyword evidence="3" id="KW-1185">Reference proteome</keyword>
<dbReference type="PANTHER" id="PTHR16435:SF5">
    <property type="entry name" value="SPERMATOGENESIS ASSOCIATED 6-LIKE PROTEIN"/>
    <property type="match status" value="1"/>
</dbReference>
<protein>
    <submittedName>
        <fullName evidence="2">Uncharacterized protein</fullName>
    </submittedName>
</protein>
<dbReference type="InterPro" id="IPR042769">
    <property type="entry name" value="SPATA6_fam"/>
</dbReference>
<dbReference type="AlphaFoldDB" id="A0A8C0J412"/>
<proteinExistence type="predicted"/>
<dbReference type="GO" id="GO:0007283">
    <property type="term" value="P:spermatogenesis"/>
    <property type="evidence" value="ECO:0007669"/>
    <property type="project" value="InterPro"/>
</dbReference>
<reference evidence="2" key="2">
    <citation type="submission" date="2025-09" db="UniProtKB">
        <authorList>
            <consortium name="Ensembl"/>
        </authorList>
    </citation>
    <scope>IDENTIFICATION</scope>
</reference>
<dbReference type="GO" id="GO:0120212">
    <property type="term" value="C:sperm head-tail coupling apparatus"/>
    <property type="evidence" value="ECO:0007669"/>
    <property type="project" value="InterPro"/>
</dbReference>
<sequence>MRIQRSASVSPRRRSISPARCKTTKKKDNKICKSLTRLLRSRSPSPNATKHLCQFCKENQQQQSRLSLGSPGYKLDAETRPPFVVRHVSLKIAVLSYLGDMIEVYKIMTGMKKVNREVLFLLYHNTRTSGHPMK</sequence>
<evidence type="ECO:0000313" key="3">
    <source>
        <dbReference type="Proteomes" id="UP000694404"/>
    </source>
</evidence>
<name>A0A8C0J412_CHEAB</name>
<dbReference type="GO" id="GO:0032027">
    <property type="term" value="F:myosin light chain binding"/>
    <property type="evidence" value="ECO:0007669"/>
    <property type="project" value="InterPro"/>
</dbReference>
<dbReference type="Proteomes" id="UP000694404">
    <property type="component" value="Unplaced"/>
</dbReference>
<evidence type="ECO:0000313" key="2">
    <source>
        <dbReference type="Ensembl" id="ENSCABP00000026344.1"/>
    </source>
</evidence>
<organism evidence="2 3">
    <name type="scientific">Chelonoidis abingdonii</name>
    <name type="common">Abingdon island giant tortoise</name>
    <name type="synonym">Testudo abingdonii</name>
    <dbReference type="NCBI Taxonomy" id="106734"/>
    <lineage>
        <taxon>Eukaryota</taxon>
        <taxon>Metazoa</taxon>
        <taxon>Chordata</taxon>
        <taxon>Craniata</taxon>
        <taxon>Vertebrata</taxon>
        <taxon>Euteleostomi</taxon>
        <taxon>Archelosauria</taxon>
        <taxon>Testudinata</taxon>
        <taxon>Testudines</taxon>
        <taxon>Cryptodira</taxon>
        <taxon>Durocryptodira</taxon>
        <taxon>Testudinoidea</taxon>
        <taxon>Testudinidae</taxon>
        <taxon>Chelonoidis</taxon>
    </lineage>
</organism>
<feature type="region of interest" description="Disordered" evidence="1">
    <location>
        <begin position="1"/>
        <end position="25"/>
    </location>
</feature>